<proteinExistence type="predicted"/>
<keyword evidence="1" id="KW-0472">Membrane</keyword>
<protein>
    <submittedName>
        <fullName evidence="3">Uncharacterized protein</fullName>
    </submittedName>
</protein>
<evidence type="ECO:0000256" key="1">
    <source>
        <dbReference type="SAM" id="Phobius"/>
    </source>
</evidence>
<reference evidence="3" key="2">
    <citation type="submission" date="2025-08" db="UniProtKB">
        <authorList>
            <consortium name="RefSeq"/>
        </authorList>
    </citation>
    <scope>IDENTIFICATION</scope>
    <source>
        <tissue evidence="3">Leaf</tissue>
    </source>
</reference>
<evidence type="ECO:0000313" key="2">
    <source>
        <dbReference type="Proteomes" id="UP000813463"/>
    </source>
</evidence>
<dbReference type="GeneID" id="110785972"/>
<evidence type="ECO:0000313" key="3">
    <source>
        <dbReference type="RefSeq" id="XP_021846171.2"/>
    </source>
</evidence>
<dbReference type="PANTHER" id="PTHR11697">
    <property type="entry name" value="GENERAL TRANSCRIPTION FACTOR 2-RELATED ZINC FINGER PROTEIN"/>
    <property type="match status" value="1"/>
</dbReference>
<feature type="transmembrane region" description="Helical" evidence="1">
    <location>
        <begin position="135"/>
        <end position="153"/>
    </location>
</feature>
<name>A0A9R0IBF5_SPIOL</name>
<sequence>MREYGWESLLTSVISICDKRAIRVHNMDEEYAHLGRKKRELNHRFDEVSMDLLLCISCLNLVNSFPPFDKLKLLRLAEYYPNELSSFDLLYLEDELDNLIHDMQRDERIEGLKYIGELCKKLIETTKYDTYRYRFIYLLIKMVLILPMATATLEWEFYAMTIVKIKLSNSMRD</sequence>
<dbReference type="AlphaFoldDB" id="A0A9R0IBF5"/>
<keyword evidence="2" id="KW-1185">Reference proteome</keyword>
<dbReference type="InterPro" id="IPR055298">
    <property type="entry name" value="AtLOH3-like"/>
</dbReference>
<dbReference type="KEGG" id="soe:110785972"/>
<keyword evidence="1" id="KW-0812">Transmembrane</keyword>
<dbReference type="Proteomes" id="UP000813463">
    <property type="component" value="Chromosome 4"/>
</dbReference>
<organism evidence="2 3">
    <name type="scientific">Spinacia oleracea</name>
    <name type="common">Spinach</name>
    <dbReference type="NCBI Taxonomy" id="3562"/>
    <lineage>
        <taxon>Eukaryota</taxon>
        <taxon>Viridiplantae</taxon>
        <taxon>Streptophyta</taxon>
        <taxon>Embryophyta</taxon>
        <taxon>Tracheophyta</taxon>
        <taxon>Spermatophyta</taxon>
        <taxon>Magnoliopsida</taxon>
        <taxon>eudicotyledons</taxon>
        <taxon>Gunneridae</taxon>
        <taxon>Pentapetalae</taxon>
        <taxon>Caryophyllales</taxon>
        <taxon>Chenopodiaceae</taxon>
        <taxon>Chenopodioideae</taxon>
        <taxon>Anserineae</taxon>
        <taxon>Spinacia</taxon>
    </lineage>
</organism>
<dbReference type="RefSeq" id="XP_021846171.2">
    <property type="nucleotide sequence ID" value="XM_021990479.2"/>
</dbReference>
<keyword evidence="1" id="KW-1133">Transmembrane helix</keyword>
<gene>
    <name evidence="3" type="primary">LOC110785972</name>
</gene>
<accession>A0A9R0IBF5</accession>
<reference evidence="2" key="1">
    <citation type="journal article" date="2021" name="Nat. Commun.">
        <title>Genomic analyses provide insights into spinach domestication and the genetic basis of agronomic traits.</title>
        <authorList>
            <person name="Cai X."/>
            <person name="Sun X."/>
            <person name="Xu C."/>
            <person name="Sun H."/>
            <person name="Wang X."/>
            <person name="Ge C."/>
            <person name="Zhang Z."/>
            <person name="Wang Q."/>
            <person name="Fei Z."/>
            <person name="Jiao C."/>
            <person name="Wang Q."/>
        </authorList>
    </citation>
    <scope>NUCLEOTIDE SEQUENCE [LARGE SCALE GENOMIC DNA]</scope>
    <source>
        <strain evidence="2">cv. Varoflay</strain>
    </source>
</reference>
<dbReference type="PANTHER" id="PTHR11697:SF230">
    <property type="entry name" value="ZINC FINGER, MYM DOMAIN CONTAINING 1"/>
    <property type="match status" value="1"/>
</dbReference>